<evidence type="ECO:0000256" key="6">
    <source>
        <dbReference type="ARBA" id="ARBA00022692"/>
    </source>
</evidence>
<evidence type="ECO:0000256" key="12">
    <source>
        <dbReference type="PIRNR" id="PIRNR006446"/>
    </source>
</evidence>
<keyword evidence="4 12" id="KW-1003">Cell membrane</keyword>
<evidence type="ECO:0000256" key="7">
    <source>
        <dbReference type="ARBA" id="ARBA00022723"/>
    </source>
</evidence>
<evidence type="ECO:0000256" key="3">
    <source>
        <dbReference type="ARBA" id="ARBA00022448"/>
    </source>
</evidence>
<sequence>MDVLSLARFQYAATTIFHFFFVPLSIGLVLIVSIMETLYVVKKNEIYKEMTQFWGKLFLINFAIGVVTGILQEFQFGMNWSEYSRFMGDVFGAPLAIEALLAFFMESTFIGVWLFGWDRLSKGAHLACIWLVTAGTSLSALWILTANSFMQHPVGFAVQNGRAVMNNFFALIANPQLWVEFPHTVFGSFATGAFVVAGISAIALLKKQNVDFYKRSFKIGIIVGLVSGIALAFFGHFQAQYLVQTQPMKMAASEGLWKDSGSPAAWTVVASIDTQKHQNSGEVQIPYLLDYLSYGKFSGNVQGMDTLQKQYVAKYGPGNYIPPVKTTFWSFRVMTLMGGLLCILGIIGAILMWRDKLLKNKWFLRIMVASIAVPYIGGTTGWLMTEIGRQPWTVFGYMQTAASVSPNVSAGELLFSIIAFLTMYTVLGAVMIYLFARVIKQGPAMGIKDTIQSNDPFDGEGYHRVAE</sequence>
<feature type="transmembrane region" description="Helical" evidence="12">
    <location>
        <begin position="185"/>
        <end position="205"/>
    </location>
</feature>
<dbReference type="Proteomes" id="UP000654670">
    <property type="component" value="Unassembled WGS sequence"/>
</dbReference>
<evidence type="ECO:0000313" key="13">
    <source>
        <dbReference type="EMBL" id="GGL45497.1"/>
    </source>
</evidence>
<keyword evidence="6 12" id="KW-0812">Transmembrane</keyword>
<evidence type="ECO:0000256" key="4">
    <source>
        <dbReference type="ARBA" id="ARBA00022475"/>
    </source>
</evidence>
<dbReference type="GO" id="GO:0016682">
    <property type="term" value="F:oxidoreductase activity, acting on diphenols and related substances as donors, oxygen as acceptor"/>
    <property type="evidence" value="ECO:0007669"/>
    <property type="project" value="TreeGrafter"/>
</dbReference>
<dbReference type="GO" id="GO:0070069">
    <property type="term" value="C:cytochrome complex"/>
    <property type="evidence" value="ECO:0007669"/>
    <property type="project" value="UniProtKB-UniRule"/>
</dbReference>
<dbReference type="AlphaFoldDB" id="A0A917RYM4"/>
<comment type="similarity">
    <text evidence="2 12">Belongs to the cytochrome ubiquinol oxidase subunit 1 family.</text>
</comment>
<protein>
    <submittedName>
        <fullName evidence="13">Cytochrome ubiquinol oxidase subunit I</fullName>
    </submittedName>
</protein>
<evidence type="ECO:0000256" key="8">
    <source>
        <dbReference type="ARBA" id="ARBA00022982"/>
    </source>
</evidence>
<reference evidence="13" key="2">
    <citation type="submission" date="2020-09" db="EMBL/GenBank/DDBJ databases">
        <authorList>
            <person name="Sun Q."/>
            <person name="Ohkuma M."/>
        </authorList>
    </citation>
    <scope>NUCLEOTIDE SEQUENCE</scope>
    <source>
        <strain evidence="13">JCM 15325</strain>
    </source>
</reference>
<evidence type="ECO:0000256" key="1">
    <source>
        <dbReference type="ARBA" id="ARBA00004651"/>
    </source>
</evidence>
<keyword evidence="10 12" id="KW-0408">Iron</keyword>
<dbReference type="Pfam" id="PF01654">
    <property type="entry name" value="Cyt_bd_oxida_I"/>
    <property type="match status" value="1"/>
</dbReference>
<gene>
    <name evidence="13" type="primary">cydA</name>
    <name evidence="13" type="ORF">GCM10007968_07010</name>
</gene>
<feature type="transmembrane region" description="Helical" evidence="12">
    <location>
        <begin position="20"/>
        <end position="41"/>
    </location>
</feature>
<feature type="transmembrane region" description="Helical" evidence="12">
    <location>
        <begin position="127"/>
        <end position="145"/>
    </location>
</feature>
<keyword evidence="5 12" id="KW-0349">Heme</keyword>
<feature type="transmembrane region" description="Helical" evidence="12">
    <location>
        <begin position="91"/>
        <end position="115"/>
    </location>
</feature>
<dbReference type="GO" id="GO:0009055">
    <property type="term" value="F:electron transfer activity"/>
    <property type="evidence" value="ECO:0007669"/>
    <property type="project" value="UniProtKB-UniRule"/>
</dbReference>
<dbReference type="RefSeq" id="WP_188801684.1">
    <property type="nucleotide sequence ID" value="NZ_BMOK01000002.1"/>
</dbReference>
<feature type="transmembrane region" description="Helical" evidence="12">
    <location>
        <begin position="363"/>
        <end position="384"/>
    </location>
</feature>
<feature type="transmembrane region" description="Helical" evidence="12">
    <location>
        <begin position="217"/>
        <end position="239"/>
    </location>
</feature>
<keyword evidence="11 12" id="KW-0472">Membrane</keyword>
<dbReference type="PANTHER" id="PTHR30365:SF15">
    <property type="entry name" value="CYTOCHROME BD UBIQUINOL OXIDASE SUBUNIT 1"/>
    <property type="match status" value="1"/>
</dbReference>
<keyword evidence="7 12" id="KW-0479">Metal-binding</keyword>
<evidence type="ECO:0000256" key="2">
    <source>
        <dbReference type="ARBA" id="ARBA00009819"/>
    </source>
</evidence>
<accession>A0A917RYM4</accession>
<dbReference type="EMBL" id="BMOK01000002">
    <property type="protein sequence ID" value="GGL45497.1"/>
    <property type="molecule type" value="Genomic_DNA"/>
</dbReference>
<dbReference type="GO" id="GO:0019646">
    <property type="term" value="P:aerobic electron transport chain"/>
    <property type="evidence" value="ECO:0007669"/>
    <property type="project" value="InterPro"/>
</dbReference>
<comment type="subcellular location">
    <subcellularLocation>
        <location evidence="1">Cell membrane</location>
        <topology evidence="1">Multi-pass membrane protein</topology>
    </subcellularLocation>
</comment>
<feature type="transmembrane region" description="Helical" evidence="12">
    <location>
        <begin position="413"/>
        <end position="436"/>
    </location>
</feature>
<dbReference type="PIRSF" id="PIRSF006446">
    <property type="entry name" value="Cyt_quinol_oxidase_1"/>
    <property type="match status" value="1"/>
</dbReference>
<reference evidence="13" key="1">
    <citation type="journal article" date="2014" name="Int. J. Syst. Evol. Microbiol.">
        <title>Complete genome sequence of Corynebacterium casei LMG S-19264T (=DSM 44701T), isolated from a smear-ripened cheese.</title>
        <authorList>
            <consortium name="US DOE Joint Genome Institute (JGI-PGF)"/>
            <person name="Walter F."/>
            <person name="Albersmeier A."/>
            <person name="Kalinowski J."/>
            <person name="Ruckert C."/>
        </authorList>
    </citation>
    <scope>NUCLEOTIDE SEQUENCE</scope>
    <source>
        <strain evidence="13">JCM 15325</strain>
    </source>
</reference>
<dbReference type="InterPro" id="IPR002585">
    <property type="entry name" value="Cyt-d_ubiquinol_oxidase_su_1"/>
</dbReference>
<dbReference type="GO" id="GO:0005886">
    <property type="term" value="C:plasma membrane"/>
    <property type="evidence" value="ECO:0007669"/>
    <property type="project" value="UniProtKB-SubCell"/>
</dbReference>
<keyword evidence="3 12" id="KW-0813">Transport</keyword>
<evidence type="ECO:0000256" key="10">
    <source>
        <dbReference type="ARBA" id="ARBA00023004"/>
    </source>
</evidence>
<dbReference type="PANTHER" id="PTHR30365">
    <property type="entry name" value="CYTOCHROME D UBIQUINOL OXIDASE"/>
    <property type="match status" value="1"/>
</dbReference>
<feature type="transmembrane region" description="Helical" evidence="12">
    <location>
        <begin position="329"/>
        <end position="351"/>
    </location>
</feature>
<keyword evidence="14" id="KW-1185">Reference proteome</keyword>
<name>A0A917RYM4_9BACL</name>
<evidence type="ECO:0000256" key="11">
    <source>
        <dbReference type="ARBA" id="ARBA00023136"/>
    </source>
</evidence>
<proteinExistence type="inferred from homology"/>
<feature type="transmembrane region" description="Helical" evidence="12">
    <location>
        <begin position="53"/>
        <end position="71"/>
    </location>
</feature>
<keyword evidence="8 12" id="KW-0249">Electron transport</keyword>
<comment type="caution">
    <text evidence="13">The sequence shown here is derived from an EMBL/GenBank/DDBJ whole genome shotgun (WGS) entry which is preliminary data.</text>
</comment>
<keyword evidence="9 12" id="KW-1133">Transmembrane helix</keyword>
<dbReference type="GO" id="GO:0046872">
    <property type="term" value="F:metal ion binding"/>
    <property type="evidence" value="ECO:0007669"/>
    <property type="project" value="UniProtKB-UniRule"/>
</dbReference>
<dbReference type="GO" id="GO:0020037">
    <property type="term" value="F:heme binding"/>
    <property type="evidence" value="ECO:0007669"/>
    <property type="project" value="TreeGrafter"/>
</dbReference>
<evidence type="ECO:0000313" key="14">
    <source>
        <dbReference type="Proteomes" id="UP000654670"/>
    </source>
</evidence>
<organism evidence="13 14">
    <name type="scientific">Sporolactobacillus putidus</name>
    <dbReference type="NCBI Taxonomy" id="492735"/>
    <lineage>
        <taxon>Bacteria</taxon>
        <taxon>Bacillati</taxon>
        <taxon>Bacillota</taxon>
        <taxon>Bacilli</taxon>
        <taxon>Bacillales</taxon>
        <taxon>Sporolactobacillaceae</taxon>
        <taxon>Sporolactobacillus</taxon>
    </lineage>
</organism>
<evidence type="ECO:0000256" key="5">
    <source>
        <dbReference type="ARBA" id="ARBA00022617"/>
    </source>
</evidence>
<evidence type="ECO:0000256" key="9">
    <source>
        <dbReference type="ARBA" id="ARBA00022989"/>
    </source>
</evidence>